<evidence type="ECO:0000256" key="1">
    <source>
        <dbReference type="ARBA" id="ARBA00023002"/>
    </source>
</evidence>
<dbReference type="OrthoDB" id="3284378at2"/>
<name>A0A1H5U011_9ACTN</name>
<dbReference type="Pfam" id="PF00296">
    <property type="entry name" value="Bac_luciferase"/>
    <property type="match status" value="1"/>
</dbReference>
<dbReference type="AlphaFoldDB" id="A0A1H5U011"/>
<dbReference type="Gene3D" id="3.20.20.30">
    <property type="entry name" value="Luciferase-like domain"/>
    <property type="match status" value="1"/>
</dbReference>
<dbReference type="PANTHER" id="PTHR43244:SF1">
    <property type="entry name" value="5,10-METHYLENETETRAHYDROMETHANOPTERIN REDUCTASE"/>
    <property type="match status" value="1"/>
</dbReference>
<keyword evidence="1" id="KW-0560">Oxidoreductase</keyword>
<reference evidence="4" key="1">
    <citation type="submission" date="2016-10" db="EMBL/GenBank/DDBJ databases">
        <authorList>
            <person name="Varghese N."/>
            <person name="Submissions S."/>
        </authorList>
    </citation>
    <scope>NUCLEOTIDE SEQUENCE [LARGE SCALE GENOMIC DNA]</scope>
    <source>
        <strain evidence="4">DSM 43163</strain>
    </source>
</reference>
<sequence>MTGLKITFGPWGETLEEMVAAGRAAEEAGATTLWVPELHRSATVTAAALAQGTSAAKVGTAIALAFTRSPMTTALEALDLDELSGGRFVLGLGTGVKRLNEDWHNARWGRPVAHLRETVAAVRHFVAHAAEGEPMVVEGEYEPMRVRGYQRPFPQVRKEIPVYLAGMGPAMTKLAGQIGQGWISHELCSPAWLAERSLPPLLEGLAASGRDRSELDVVVSACCSVDTDLAAARRRSAGTAGFYASVRTYADFFAFHDLAEEQERVIEAFRAGAGADHLGGAVSPQMTDTLTLTGTFDQVAERISAYAGIADSIKLTPPVHGVGPKDIRAAQAHIIELIRELS</sequence>
<dbReference type="InterPro" id="IPR011251">
    <property type="entry name" value="Luciferase-like_dom"/>
</dbReference>
<proteinExistence type="predicted"/>
<dbReference type="PANTHER" id="PTHR43244">
    <property type="match status" value="1"/>
</dbReference>
<dbReference type="EMBL" id="FNVO01000001">
    <property type="protein sequence ID" value="SEF68339.1"/>
    <property type="molecule type" value="Genomic_DNA"/>
</dbReference>
<dbReference type="InterPro" id="IPR036661">
    <property type="entry name" value="Luciferase-like_sf"/>
</dbReference>
<organism evidence="3 4">
    <name type="scientific">Thermomonospora echinospora</name>
    <dbReference type="NCBI Taxonomy" id="1992"/>
    <lineage>
        <taxon>Bacteria</taxon>
        <taxon>Bacillati</taxon>
        <taxon>Actinomycetota</taxon>
        <taxon>Actinomycetes</taxon>
        <taxon>Streptosporangiales</taxon>
        <taxon>Thermomonosporaceae</taxon>
        <taxon>Thermomonospora</taxon>
    </lineage>
</organism>
<dbReference type="GO" id="GO:0016705">
    <property type="term" value="F:oxidoreductase activity, acting on paired donors, with incorporation or reduction of molecular oxygen"/>
    <property type="evidence" value="ECO:0007669"/>
    <property type="project" value="InterPro"/>
</dbReference>
<evidence type="ECO:0000313" key="4">
    <source>
        <dbReference type="Proteomes" id="UP000236723"/>
    </source>
</evidence>
<dbReference type="SUPFAM" id="SSF51679">
    <property type="entry name" value="Bacterial luciferase-like"/>
    <property type="match status" value="1"/>
</dbReference>
<dbReference type="InterPro" id="IPR050564">
    <property type="entry name" value="F420-G6PD/mer"/>
</dbReference>
<evidence type="ECO:0000313" key="3">
    <source>
        <dbReference type="EMBL" id="SEF68339.1"/>
    </source>
</evidence>
<dbReference type="RefSeq" id="WP_103936187.1">
    <property type="nucleotide sequence ID" value="NZ_FNVO01000001.1"/>
</dbReference>
<keyword evidence="4" id="KW-1185">Reference proteome</keyword>
<protein>
    <submittedName>
        <fullName evidence="3">Probable F420-dependent oxidoreductase, MSMEG_2256 family</fullName>
    </submittedName>
</protein>
<accession>A0A1H5U011</accession>
<dbReference type="CDD" id="cd01097">
    <property type="entry name" value="Tetrahydromethanopterin_reductase"/>
    <property type="match status" value="1"/>
</dbReference>
<feature type="domain" description="Luciferase-like" evidence="2">
    <location>
        <begin position="13"/>
        <end position="308"/>
    </location>
</feature>
<dbReference type="Proteomes" id="UP000236723">
    <property type="component" value="Unassembled WGS sequence"/>
</dbReference>
<evidence type="ECO:0000259" key="2">
    <source>
        <dbReference type="Pfam" id="PF00296"/>
    </source>
</evidence>
<gene>
    <name evidence="3" type="ORF">SAMN04489712_101813</name>
</gene>